<dbReference type="GO" id="GO:0043138">
    <property type="term" value="F:3'-5' DNA helicase activity"/>
    <property type="evidence" value="ECO:0007669"/>
    <property type="project" value="UniProtKB-EC"/>
</dbReference>
<dbReference type="EC" id="5.6.2.4" evidence="12"/>
<evidence type="ECO:0000313" key="15">
    <source>
        <dbReference type="EMBL" id="TYP94028.1"/>
    </source>
</evidence>
<comment type="cofactor">
    <cofactor evidence="12">
        <name>Zn(2+)</name>
        <dbReference type="ChEBI" id="CHEBI:29105"/>
    </cofactor>
    <text evidence="12">Binds 2 zinc ions per subunit.</text>
</comment>
<dbReference type="PROSITE" id="PS51192">
    <property type="entry name" value="HELICASE_ATP_BIND_1"/>
    <property type="match status" value="1"/>
</dbReference>
<keyword evidence="7 12" id="KW-0862">Zinc</keyword>
<dbReference type="InterPro" id="IPR042115">
    <property type="entry name" value="PriA_3primeBD_sf"/>
</dbReference>
<dbReference type="EMBL" id="VNHY01000002">
    <property type="protein sequence ID" value="TYP94028.1"/>
    <property type="molecule type" value="Genomic_DNA"/>
</dbReference>
<keyword evidence="4 12" id="KW-0547">Nucleotide-binding</keyword>
<dbReference type="InterPro" id="IPR027417">
    <property type="entry name" value="P-loop_NTPase"/>
</dbReference>
<feature type="binding site" evidence="12">
    <location>
        <position position="529"/>
    </location>
    <ligand>
        <name>Zn(2+)</name>
        <dbReference type="ChEBI" id="CHEBI:29105"/>
        <label>2</label>
    </ligand>
</feature>
<protein>
    <recommendedName>
        <fullName evidence="12">Replication restart protein PriA</fullName>
    </recommendedName>
    <alternativeName>
        <fullName evidence="12">ATP-dependent DNA helicase PriA</fullName>
        <ecNumber evidence="12">5.6.2.4</ecNumber>
    </alternativeName>
    <alternativeName>
        <fullName evidence="12">DNA 3'-5' helicase PriA</fullName>
    </alternativeName>
</protein>
<comment type="caution">
    <text evidence="15">The sequence shown here is derived from an EMBL/GenBank/DDBJ whole genome shotgun (WGS) entry which is preliminary data.</text>
</comment>
<feature type="binding site" evidence="12">
    <location>
        <position position="517"/>
    </location>
    <ligand>
        <name>Zn(2+)</name>
        <dbReference type="ChEBI" id="CHEBI:29105"/>
        <label>1</label>
    </ligand>
</feature>
<dbReference type="GO" id="GO:0005524">
    <property type="term" value="F:ATP binding"/>
    <property type="evidence" value="ECO:0007669"/>
    <property type="project" value="UniProtKB-UniRule"/>
</dbReference>
<dbReference type="SUPFAM" id="SSF52540">
    <property type="entry name" value="P-loop containing nucleoside triphosphate hydrolases"/>
    <property type="match status" value="2"/>
</dbReference>
<keyword evidence="16" id="KW-1185">Reference proteome</keyword>
<evidence type="ECO:0000256" key="6">
    <source>
        <dbReference type="ARBA" id="ARBA00022806"/>
    </source>
</evidence>
<feature type="domain" description="Helicase ATP-binding" evidence="13">
    <location>
        <begin position="289"/>
        <end position="456"/>
    </location>
</feature>
<dbReference type="SMART" id="SM00490">
    <property type="entry name" value="HELICc"/>
    <property type="match status" value="1"/>
</dbReference>
<feature type="binding site" evidence="12">
    <location>
        <position position="547"/>
    </location>
    <ligand>
        <name>Zn(2+)</name>
        <dbReference type="ChEBI" id="CHEBI:29105"/>
        <label>2</label>
    </ligand>
</feature>
<evidence type="ECO:0000256" key="11">
    <source>
        <dbReference type="ARBA" id="ARBA00048988"/>
    </source>
</evidence>
<evidence type="ECO:0000259" key="14">
    <source>
        <dbReference type="PROSITE" id="PS51194"/>
    </source>
</evidence>
<evidence type="ECO:0000256" key="4">
    <source>
        <dbReference type="ARBA" id="ARBA00022741"/>
    </source>
</evidence>
<dbReference type="SMART" id="SM00487">
    <property type="entry name" value="DEXDc"/>
    <property type="match status" value="1"/>
</dbReference>
<evidence type="ECO:0000256" key="12">
    <source>
        <dbReference type="HAMAP-Rule" id="MF_00983"/>
    </source>
</evidence>
<dbReference type="AlphaFoldDB" id="A0A5D3YKI8"/>
<dbReference type="GO" id="GO:0006269">
    <property type="term" value="P:DNA replication, synthesis of primer"/>
    <property type="evidence" value="ECO:0007669"/>
    <property type="project" value="UniProtKB-KW"/>
</dbReference>
<gene>
    <name evidence="12" type="primary">priA</name>
    <name evidence="15" type="ORF">LX73_1750</name>
</gene>
<dbReference type="PROSITE" id="PS51194">
    <property type="entry name" value="HELICASE_CTER"/>
    <property type="match status" value="1"/>
</dbReference>
<dbReference type="InterPro" id="IPR041236">
    <property type="entry name" value="PriA_C"/>
</dbReference>
<dbReference type="Pfam" id="PF00271">
    <property type="entry name" value="Helicase_C"/>
    <property type="match status" value="1"/>
</dbReference>
<evidence type="ECO:0000256" key="10">
    <source>
        <dbReference type="ARBA" id="ARBA00023235"/>
    </source>
</evidence>
<evidence type="ECO:0000256" key="3">
    <source>
        <dbReference type="ARBA" id="ARBA00022723"/>
    </source>
</evidence>
<dbReference type="Pfam" id="PF17764">
    <property type="entry name" value="PriA_3primeBD"/>
    <property type="match status" value="1"/>
</dbReference>
<dbReference type="Proteomes" id="UP000324595">
    <property type="component" value="Unassembled WGS sequence"/>
</dbReference>
<keyword evidence="10 12" id="KW-0413">Isomerase</keyword>
<keyword evidence="2 12" id="KW-0235">DNA replication</keyword>
<accession>A0A5D3YKI8</accession>
<comment type="similarity">
    <text evidence="12">Belongs to the helicase family. PriA subfamily.</text>
</comment>
<evidence type="ECO:0000256" key="9">
    <source>
        <dbReference type="ARBA" id="ARBA00023125"/>
    </source>
</evidence>
<feature type="binding site" evidence="12">
    <location>
        <position position="560"/>
    </location>
    <ligand>
        <name>Zn(2+)</name>
        <dbReference type="ChEBI" id="CHEBI:29105"/>
        <label>1</label>
    </ligand>
</feature>
<dbReference type="InterPro" id="IPR041222">
    <property type="entry name" value="PriA_3primeBD"/>
</dbReference>
<dbReference type="InterPro" id="IPR040498">
    <property type="entry name" value="PriA_CRR"/>
</dbReference>
<dbReference type="Pfam" id="PF18319">
    <property type="entry name" value="Zn_ribbon_PriA"/>
    <property type="match status" value="1"/>
</dbReference>
<dbReference type="GO" id="GO:0003677">
    <property type="term" value="F:DNA binding"/>
    <property type="evidence" value="ECO:0007669"/>
    <property type="project" value="UniProtKB-UniRule"/>
</dbReference>
<dbReference type="Gene3D" id="3.40.50.300">
    <property type="entry name" value="P-loop containing nucleotide triphosphate hydrolases"/>
    <property type="match status" value="2"/>
</dbReference>
<reference evidence="15 16" key="1">
    <citation type="submission" date="2019-07" db="EMBL/GenBank/DDBJ databases">
        <title>Genomic Encyclopedia of Archaeal and Bacterial Type Strains, Phase II (KMG-II): from individual species to whole genera.</title>
        <authorList>
            <person name="Goeker M."/>
        </authorList>
    </citation>
    <scope>NUCLEOTIDE SEQUENCE [LARGE SCALE GENOMIC DNA]</scope>
    <source>
        <strain evidence="15 16">DSM 21935</strain>
    </source>
</reference>
<name>A0A5D3YKI8_9BACT</name>
<sequence length="815" mass="92518">MISVLPTFADIAFPTAVRQPFTYKLPQELQEQAGVGKRVWVPLQKHKAVGMVVNIHHEKPDFNTRPVEQVLDEESIVSDEILQLTKWMHRFYYCGWGEVIQAALPHGLNFSSEEHLEVGMEQLPAHLNEKQVEIVRQIKEKESYPLKEAEKRWGDGIIDQLVRQKVLGIWEKPIQKTAPKTEKLWMWTDLSSVEEARDLVSQYKENDNFYKWVQALEVLTETELPEFQKDLTSHSLLEYYTLQRISEENLITFEEVERNNLSIRYEYSPDQLHTLNEEQQQAFTQITSVLDKGEFGSFLLYGVTGSGKTEVYIHALKRALEQGKGGLVLVPEISLTPQIVERFYQIFGDEIAVLHSRLTNRERYDAWRSLQQGEKSIAIGARSAVFAPVPNLGIIIIDEEHDASYKQEDPAPRYHGRDVAIMRAHINDATVVMGSATPSMVSLQGSRTGKSKLLTLAERPLDSTMPEVQVLDLKQYRSAMRGPIAVPLYQATKEALAEDEQAIFLYNRRGFSSYLQCQHCGEIPGCPNCSVSLTFHKSKKQLRCHYCGYSQRQPRQCSECGHEVVTAQGSGTQQLEEQITELFPHAETLRMDFDTTSGKNAHANILNAFGRKEADILVGTQIVGKGLDFPDVTVVGVIDADTELAFPSFRSGERMYQLLSQVAGRSGRAEKEGKVFFQTWQPDHPAIQKAQKHDYEAFAEQELDQRKQLQYPPFSRIIRFIFKGKKERRVQQVAQVFTESLIKVLGQSGPVLGPSPAAIGKMQNYYRWETFIKIKPGNGAGAIEKLIDDVFDDYDEHKPQGGSSVRINVNVDALE</sequence>
<dbReference type="Gene3D" id="3.40.1440.60">
    <property type="entry name" value="PriA, 3(prime) DNA-binding domain"/>
    <property type="match status" value="1"/>
</dbReference>
<dbReference type="FunFam" id="3.40.50.300:FF:000489">
    <property type="entry name" value="Primosome assembly protein PriA"/>
    <property type="match status" value="1"/>
</dbReference>
<evidence type="ECO:0000256" key="7">
    <source>
        <dbReference type="ARBA" id="ARBA00022833"/>
    </source>
</evidence>
<keyword evidence="5 12" id="KW-0378">Hydrolase</keyword>
<feature type="binding site" evidence="12">
    <location>
        <position position="520"/>
    </location>
    <ligand>
        <name>Zn(2+)</name>
        <dbReference type="ChEBI" id="CHEBI:29105"/>
        <label>1</label>
    </ligand>
</feature>
<evidence type="ECO:0000259" key="13">
    <source>
        <dbReference type="PROSITE" id="PS51192"/>
    </source>
</evidence>
<evidence type="ECO:0000256" key="1">
    <source>
        <dbReference type="ARBA" id="ARBA00022515"/>
    </source>
</evidence>
<evidence type="ECO:0000256" key="5">
    <source>
        <dbReference type="ARBA" id="ARBA00022801"/>
    </source>
</evidence>
<dbReference type="GO" id="GO:0008270">
    <property type="term" value="F:zinc ion binding"/>
    <property type="evidence" value="ECO:0007669"/>
    <property type="project" value="UniProtKB-UniRule"/>
</dbReference>
<feature type="binding site" evidence="12">
    <location>
        <position position="526"/>
    </location>
    <ligand>
        <name>Zn(2+)</name>
        <dbReference type="ChEBI" id="CHEBI:29105"/>
        <label>2</label>
    </ligand>
</feature>
<keyword evidence="9 12" id="KW-0238">DNA-binding</keyword>
<dbReference type="NCBIfam" id="TIGR00595">
    <property type="entry name" value="priA"/>
    <property type="match status" value="1"/>
</dbReference>
<keyword evidence="3 12" id="KW-0479">Metal-binding</keyword>
<dbReference type="InterPro" id="IPR005259">
    <property type="entry name" value="PriA"/>
</dbReference>
<keyword evidence="8 12" id="KW-0067">ATP-binding</keyword>
<feature type="binding site" evidence="12">
    <location>
        <position position="557"/>
    </location>
    <ligand>
        <name>Zn(2+)</name>
        <dbReference type="ChEBI" id="CHEBI:29105"/>
        <label>1</label>
    </ligand>
</feature>
<dbReference type="GO" id="GO:0016887">
    <property type="term" value="F:ATP hydrolysis activity"/>
    <property type="evidence" value="ECO:0007669"/>
    <property type="project" value="RHEA"/>
</dbReference>
<dbReference type="PANTHER" id="PTHR30580:SF0">
    <property type="entry name" value="PRIMOSOMAL PROTEIN N"/>
    <property type="match status" value="1"/>
</dbReference>
<dbReference type="Pfam" id="PF00270">
    <property type="entry name" value="DEAD"/>
    <property type="match status" value="1"/>
</dbReference>
<dbReference type="Pfam" id="PF18074">
    <property type="entry name" value="PriA_C"/>
    <property type="match status" value="1"/>
</dbReference>
<comment type="subunit">
    <text evidence="12">Component of the replication restart primosome.</text>
</comment>
<evidence type="ECO:0000256" key="8">
    <source>
        <dbReference type="ARBA" id="ARBA00022840"/>
    </source>
</evidence>
<keyword evidence="6 12" id="KW-0347">Helicase</keyword>
<comment type="function">
    <text evidence="12">Initiates the restart of stalled replication forks, which reloads the replicative helicase on sites other than the origin of replication. Recognizes and binds to abandoned replication forks and remodels them to uncover a helicase loading site. Promotes assembly of the primosome at these replication forks.</text>
</comment>
<dbReference type="CDD" id="cd18804">
    <property type="entry name" value="SF2_C_priA"/>
    <property type="match status" value="1"/>
</dbReference>
<feature type="binding site" evidence="12">
    <location>
        <position position="544"/>
    </location>
    <ligand>
        <name>Zn(2+)</name>
        <dbReference type="ChEBI" id="CHEBI:29105"/>
        <label>2</label>
    </ligand>
</feature>
<dbReference type="GO" id="GO:0006310">
    <property type="term" value="P:DNA recombination"/>
    <property type="evidence" value="ECO:0007669"/>
    <property type="project" value="InterPro"/>
</dbReference>
<dbReference type="HAMAP" id="MF_00983">
    <property type="entry name" value="PriA"/>
    <property type="match status" value="1"/>
</dbReference>
<dbReference type="CDD" id="cd17929">
    <property type="entry name" value="DEXHc_priA"/>
    <property type="match status" value="1"/>
</dbReference>
<proteinExistence type="inferred from homology"/>
<dbReference type="GO" id="GO:1990077">
    <property type="term" value="C:primosome complex"/>
    <property type="evidence" value="ECO:0007669"/>
    <property type="project" value="UniProtKB-UniRule"/>
</dbReference>
<evidence type="ECO:0000256" key="2">
    <source>
        <dbReference type="ARBA" id="ARBA00022705"/>
    </source>
</evidence>
<feature type="domain" description="Helicase C-terminal" evidence="14">
    <location>
        <begin position="553"/>
        <end position="706"/>
    </location>
</feature>
<dbReference type="InterPro" id="IPR001650">
    <property type="entry name" value="Helicase_C-like"/>
</dbReference>
<comment type="catalytic activity">
    <reaction evidence="12">
        <text>Couples ATP hydrolysis with the unwinding of duplex DNA by translocating in the 3'-5' direction.</text>
        <dbReference type="EC" id="5.6.2.4"/>
    </reaction>
</comment>
<dbReference type="PANTHER" id="PTHR30580">
    <property type="entry name" value="PRIMOSOMAL PROTEIN N"/>
    <property type="match status" value="1"/>
</dbReference>
<evidence type="ECO:0000313" key="16">
    <source>
        <dbReference type="Proteomes" id="UP000324595"/>
    </source>
</evidence>
<keyword evidence="1 12" id="KW-0639">Primosome</keyword>
<dbReference type="InterPro" id="IPR011545">
    <property type="entry name" value="DEAD/DEAH_box_helicase_dom"/>
</dbReference>
<dbReference type="GO" id="GO:0006302">
    <property type="term" value="P:double-strand break repair"/>
    <property type="evidence" value="ECO:0007669"/>
    <property type="project" value="InterPro"/>
</dbReference>
<organism evidence="15 16">
    <name type="scientific">Fodinibius salinus</name>
    <dbReference type="NCBI Taxonomy" id="860790"/>
    <lineage>
        <taxon>Bacteria</taxon>
        <taxon>Pseudomonadati</taxon>
        <taxon>Balneolota</taxon>
        <taxon>Balneolia</taxon>
        <taxon>Balneolales</taxon>
        <taxon>Balneolaceae</taxon>
        <taxon>Fodinibius</taxon>
    </lineage>
</organism>
<dbReference type="GO" id="GO:0006270">
    <property type="term" value="P:DNA replication initiation"/>
    <property type="evidence" value="ECO:0007669"/>
    <property type="project" value="TreeGrafter"/>
</dbReference>
<comment type="catalytic activity">
    <reaction evidence="11 12">
        <text>ATP + H2O = ADP + phosphate + H(+)</text>
        <dbReference type="Rhea" id="RHEA:13065"/>
        <dbReference type="ChEBI" id="CHEBI:15377"/>
        <dbReference type="ChEBI" id="CHEBI:15378"/>
        <dbReference type="ChEBI" id="CHEBI:30616"/>
        <dbReference type="ChEBI" id="CHEBI:43474"/>
        <dbReference type="ChEBI" id="CHEBI:456216"/>
        <dbReference type="EC" id="5.6.2.4"/>
    </reaction>
</comment>
<dbReference type="InterPro" id="IPR014001">
    <property type="entry name" value="Helicase_ATP-bd"/>
</dbReference>